<keyword evidence="2" id="KW-0238">DNA-binding</keyword>
<gene>
    <name evidence="5" type="ORF">GCM10022263_24850</name>
</gene>
<sequence>MTSSPDEARPRFTNVTPVRAYESVVAQIENAVFAGQLVPGDRLPSERELMAQFGVSRGTVREALRVLESGGIIRSRPGDPGGATVQANSSARLAKALTTFVKLGQIGVGELIEFRMVVEGSAVRLAAELHDDETLAAMEDAFADMKRAADVSFEDFSAADVSFHLAVAACSGNSLFSACSQFARDTVLQLTTDNLKESGDPTELIQETLRRHGAYLQAIRDRDGRTAEALARQDLVDYYGPHLEADERARIDLLLMP</sequence>
<accession>A0ABP6VN27</accession>
<dbReference type="EMBL" id="BAABBB010000012">
    <property type="protein sequence ID" value="GAA3536061.1"/>
    <property type="molecule type" value="Genomic_DNA"/>
</dbReference>
<evidence type="ECO:0000256" key="3">
    <source>
        <dbReference type="ARBA" id="ARBA00023163"/>
    </source>
</evidence>
<name>A0ABP6VN27_9ACTN</name>
<dbReference type="SMART" id="SM00895">
    <property type="entry name" value="FCD"/>
    <property type="match status" value="1"/>
</dbReference>
<evidence type="ECO:0000313" key="5">
    <source>
        <dbReference type="EMBL" id="GAA3536061.1"/>
    </source>
</evidence>
<keyword evidence="6" id="KW-1185">Reference proteome</keyword>
<dbReference type="CDD" id="cd07377">
    <property type="entry name" value="WHTH_GntR"/>
    <property type="match status" value="1"/>
</dbReference>
<dbReference type="SMART" id="SM00345">
    <property type="entry name" value="HTH_GNTR"/>
    <property type="match status" value="1"/>
</dbReference>
<keyword evidence="1" id="KW-0805">Transcription regulation</keyword>
<dbReference type="RefSeq" id="WP_218235777.1">
    <property type="nucleotide sequence ID" value="NZ_BAABBB010000012.1"/>
</dbReference>
<reference evidence="6" key="1">
    <citation type="journal article" date="2019" name="Int. J. Syst. Evol. Microbiol.">
        <title>The Global Catalogue of Microorganisms (GCM) 10K type strain sequencing project: providing services to taxonomists for standard genome sequencing and annotation.</title>
        <authorList>
            <consortium name="The Broad Institute Genomics Platform"/>
            <consortium name="The Broad Institute Genome Sequencing Center for Infectious Disease"/>
            <person name="Wu L."/>
            <person name="Ma J."/>
        </authorList>
    </citation>
    <scope>NUCLEOTIDE SEQUENCE [LARGE SCALE GENOMIC DNA]</scope>
    <source>
        <strain evidence="6">JCM 17460</strain>
    </source>
</reference>
<comment type="caution">
    <text evidence="5">The sequence shown here is derived from an EMBL/GenBank/DDBJ whole genome shotgun (WGS) entry which is preliminary data.</text>
</comment>
<evidence type="ECO:0000256" key="1">
    <source>
        <dbReference type="ARBA" id="ARBA00023015"/>
    </source>
</evidence>
<evidence type="ECO:0000256" key="2">
    <source>
        <dbReference type="ARBA" id="ARBA00023125"/>
    </source>
</evidence>
<dbReference type="PANTHER" id="PTHR43537">
    <property type="entry name" value="TRANSCRIPTIONAL REGULATOR, GNTR FAMILY"/>
    <property type="match status" value="1"/>
</dbReference>
<dbReference type="Pfam" id="PF00392">
    <property type="entry name" value="GntR"/>
    <property type="match status" value="1"/>
</dbReference>
<dbReference type="PANTHER" id="PTHR43537:SF5">
    <property type="entry name" value="UXU OPERON TRANSCRIPTIONAL REGULATOR"/>
    <property type="match status" value="1"/>
</dbReference>
<evidence type="ECO:0000313" key="6">
    <source>
        <dbReference type="Proteomes" id="UP001500301"/>
    </source>
</evidence>
<dbReference type="Pfam" id="PF07729">
    <property type="entry name" value="FCD"/>
    <property type="match status" value="1"/>
</dbReference>
<dbReference type="Proteomes" id="UP001500301">
    <property type="component" value="Unassembled WGS sequence"/>
</dbReference>
<organism evidence="5 6">
    <name type="scientific">Nocardioides daeguensis</name>
    <dbReference type="NCBI Taxonomy" id="908359"/>
    <lineage>
        <taxon>Bacteria</taxon>
        <taxon>Bacillati</taxon>
        <taxon>Actinomycetota</taxon>
        <taxon>Actinomycetes</taxon>
        <taxon>Propionibacteriales</taxon>
        <taxon>Nocardioidaceae</taxon>
        <taxon>Nocardioides</taxon>
    </lineage>
</organism>
<dbReference type="InterPro" id="IPR000524">
    <property type="entry name" value="Tscrpt_reg_HTH_GntR"/>
</dbReference>
<evidence type="ECO:0000259" key="4">
    <source>
        <dbReference type="PROSITE" id="PS50949"/>
    </source>
</evidence>
<feature type="domain" description="HTH gntR-type" evidence="4">
    <location>
        <begin position="18"/>
        <end position="88"/>
    </location>
</feature>
<protein>
    <submittedName>
        <fullName evidence="5">FadR/GntR family transcriptional regulator</fullName>
    </submittedName>
</protein>
<dbReference type="InterPro" id="IPR011711">
    <property type="entry name" value="GntR_C"/>
</dbReference>
<dbReference type="PROSITE" id="PS50949">
    <property type="entry name" value="HTH_GNTR"/>
    <property type="match status" value="1"/>
</dbReference>
<keyword evidence="3" id="KW-0804">Transcription</keyword>
<proteinExistence type="predicted"/>